<dbReference type="AlphaFoldDB" id="A0A382LI04"/>
<dbReference type="Pfam" id="PF14099">
    <property type="entry name" value="Polysacc_lyase"/>
    <property type="match status" value="1"/>
</dbReference>
<accession>A0A382LI04</accession>
<gene>
    <name evidence="1" type="ORF">METZ01_LOCUS287671</name>
</gene>
<protein>
    <recommendedName>
        <fullName evidence="2">GH16 domain-containing protein</fullName>
    </recommendedName>
</protein>
<reference evidence="1" key="1">
    <citation type="submission" date="2018-05" db="EMBL/GenBank/DDBJ databases">
        <authorList>
            <person name="Lanie J.A."/>
            <person name="Ng W.-L."/>
            <person name="Kazmierczak K.M."/>
            <person name="Andrzejewski T.M."/>
            <person name="Davidsen T.M."/>
            <person name="Wayne K.J."/>
            <person name="Tettelin H."/>
            <person name="Glass J.I."/>
            <person name="Rusch D."/>
            <person name="Podicherti R."/>
            <person name="Tsui H.-C.T."/>
            <person name="Winkler M.E."/>
        </authorList>
    </citation>
    <scope>NUCLEOTIDE SEQUENCE</scope>
</reference>
<dbReference type="EMBL" id="UINC01086399">
    <property type="protein sequence ID" value="SVC34817.1"/>
    <property type="molecule type" value="Genomic_DNA"/>
</dbReference>
<dbReference type="InterPro" id="IPR025975">
    <property type="entry name" value="Polysacc_lyase"/>
</dbReference>
<feature type="non-terminal residue" evidence="1">
    <location>
        <position position="1"/>
    </location>
</feature>
<evidence type="ECO:0008006" key="2">
    <source>
        <dbReference type="Google" id="ProtNLM"/>
    </source>
</evidence>
<evidence type="ECO:0000313" key="1">
    <source>
        <dbReference type="EMBL" id="SVC34817.1"/>
    </source>
</evidence>
<dbReference type="Gene3D" id="2.60.120.200">
    <property type="match status" value="1"/>
</dbReference>
<proteinExistence type="predicted"/>
<sequence>AGKTVNLPKDVASGNTYKKSLEGKYKKYGMQVVNKEDGHPVRAGGKSIRFEVRPGDCGYNDTWNDCDTDRERHELTGKRKTGGEWWYAWSIFLPKDFINVHPTKVALGQFHQEKGHVVWMFQNQSFSTAGGYWVDDQVPGYTRKLNQILSQDEMIEKWNDILVNVKWSKKDDGFFKVWLNGKQVYSFAGPTKTKAKVYFKFGIYRSYLSKWIYSSKNKKKEKGVPAQVVYFDEVRTAAKSCKKLKLENLGYSCEELESKQISKIEKGETSTNKYMAVIKSKNNENYLLKINGATKKLAKKKGLKQCKEEGNTECYVHYSGLKPDYEM</sequence>
<name>A0A382LI04_9ZZZZ</name>
<organism evidence="1">
    <name type="scientific">marine metagenome</name>
    <dbReference type="NCBI Taxonomy" id="408172"/>
    <lineage>
        <taxon>unclassified sequences</taxon>
        <taxon>metagenomes</taxon>
        <taxon>ecological metagenomes</taxon>
    </lineage>
</organism>